<dbReference type="AlphaFoldDB" id="A0A7R9HT70"/>
<gene>
    <name evidence="2" type="ORF">TMSB3V08_LOCUS10138</name>
</gene>
<name>A0A7R9HT70_9NEOP</name>
<reference evidence="2" key="1">
    <citation type="submission" date="2020-11" db="EMBL/GenBank/DDBJ databases">
        <authorList>
            <person name="Tran Van P."/>
        </authorList>
    </citation>
    <scope>NUCLEOTIDE SEQUENCE</scope>
</reference>
<feature type="region of interest" description="Disordered" evidence="1">
    <location>
        <begin position="460"/>
        <end position="479"/>
    </location>
</feature>
<sequence>MLYTSTDVSDMEADTDGQGTFMMVLKLERKRKFRPHKQPQSKKTITTVTNKLDALKRADNITPTPDNQNQNTDNQPQATPKIRYSTIFAMGTQNYSHITKVAKEIGEDIKITNRLKILTTNKQDYDLIQHFLKDLKQFPVTDVRQFSEKSTADNTTQTVTLLPTFQVTLAKSTDTNTIYQKLIKLTIDYARRTVESLTTHSPTYPILSPTSDPTFTNRSFHTITTLVTAERHWDNRLGFLLQFCLDSLSFHRSYLPHDSCCRDSVLPPTATSVLPGLPPYTFLLFPSACPRHRQFHGTVYTRRSSIAHRRKTLNKTSPVKQYSTQGPVSYYLDSHTQTSRRPHFAPTSSSVPTPEDLMKNELGQIHLHIHLAFKFNQSMDRHIKLKYGASSSSGPGTAVTLCRQPWPSVPKEFRKGQRTAKEDREDMCDTEYKSGVVELPPYSNDNIIKYSDVECTDSEFQSSEEDDSCEINSIENEEF</sequence>
<proteinExistence type="predicted"/>
<organism evidence="2">
    <name type="scientific">Timema monikensis</name>
    <dbReference type="NCBI Taxonomy" id="170555"/>
    <lineage>
        <taxon>Eukaryota</taxon>
        <taxon>Metazoa</taxon>
        <taxon>Ecdysozoa</taxon>
        <taxon>Arthropoda</taxon>
        <taxon>Hexapoda</taxon>
        <taxon>Insecta</taxon>
        <taxon>Pterygota</taxon>
        <taxon>Neoptera</taxon>
        <taxon>Polyneoptera</taxon>
        <taxon>Phasmatodea</taxon>
        <taxon>Timematodea</taxon>
        <taxon>Timematoidea</taxon>
        <taxon>Timematidae</taxon>
        <taxon>Timema</taxon>
    </lineage>
</organism>
<accession>A0A7R9HT70</accession>
<feature type="compositionally biased region" description="Low complexity" evidence="1">
    <location>
        <begin position="62"/>
        <end position="79"/>
    </location>
</feature>
<feature type="region of interest" description="Disordered" evidence="1">
    <location>
        <begin position="59"/>
        <end position="79"/>
    </location>
</feature>
<dbReference type="EMBL" id="OB796470">
    <property type="protein sequence ID" value="CAD7433464.1"/>
    <property type="molecule type" value="Genomic_DNA"/>
</dbReference>
<evidence type="ECO:0000313" key="2">
    <source>
        <dbReference type="EMBL" id="CAD7433464.1"/>
    </source>
</evidence>
<evidence type="ECO:0000256" key="1">
    <source>
        <dbReference type="SAM" id="MobiDB-lite"/>
    </source>
</evidence>
<protein>
    <submittedName>
        <fullName evidence="2">Uncharacterized protein</fullName>
    </submittedName>
</protein>